<keyword evidence="1" id="KW-0812">Transmembrane</keyword>
<accession>A0ABY8AGV8</accession>
<keyword evidence="1" id="KW-1133">Transmembrane helix</keyword>
<dbReference type="EMBL" id="CP095749">
    <property type="protein sequence ID" value="WEB44043.1"/>
    <property type="molecule type" value="Genomic_DNA"/>
</dbReference>
<dbReference type="RefSeq" id="WP_275310315.1">
    <property type="nucleotide sequence ID" value="NZ_CP095749.1"/>
</dbReference>
<keyword evidence="3" id="KW-1185">Reference proteome</keyword>
<keyword evidence="1" id="KW-0472">Membrane</keyword>
<evidence type="ECO:0000256" key="1">
    <source>
        <dbReference type="SAM" id="Phobius"/>
    </source>
</evidence>
<organism evidence="2 3">
    <name type="scientific">Streptomyces yunnanensis</name>
    <dbReference type="NCBI Taxonomy" id="156453"/>
    <lineage>
        <taxon>Bacteria</taxon>
        <taxon>Bacillati</taxon>
        <taxon>Actinomycetota</taxon>
        <taxon>Actinomycetes</taxon>
        <taxon>Kitasatosporales</taxon>
        <taxon>Streptomycetaceae</taxon>
        <taxon>Streptomyces</taxon>
    </lineage>
</organism>
<proteinExistence type="predicted"/>
<reference evidence="2 3" key="1">
    <citation type="submission" date="2022-03" db="EMBL/GenBank/DDBJ databases">
        <title>Streptomyces yunnanensis P86,complete genome.</title>
        <authorList>
            <person name="Chen S."/>
            <person name="Zhang Q."/>
        </authorList>
    </citation>
    <scope>NUCLEOTIDE SEQUENCE [LARGE SCALE GENOMIC DNA]</scope>
    <source>
        <strain evidence="2 3">P86</strain>
    </source>
</reference>
<evidence type="ECO:0000313" key="2">
    <source>
        <dbReference type="EMBL" id="WEB44043.1"/>
    </source>
</evidence>
<evidence type="ECO:0000313" key="3">
    <source>
        <dbReference type="Proteomes" id="UP001218629"/>
    </source>
</evidence>
<name>A0ABY8AGV8_9ACTN</name>
<sequence length="115" mass="12467">MSRRTLHTVMYALAAVVVAALTLLGEGLLHSEHVAPLYAGGITTLIAVPALLISAWRMTLRKVEAEAEHHAKAGYFQCYEDVREGRVQPGVAPTAVNKVAILRDGPHNKPERAMT</sequence>
<feature type="transmembrane region" description="Helical" evidence="1">
    <location>
        <begin position="37"/>
        <end position="56"/>
    </location>
</feature>
<gene>
    <name evidence="2" type="ORF">MOV08_35355</name>
</gene>
<dbReference type="Proteomes" id="UP001218629">
    <property type="component" value="Chromosome"/>
</dbReference>
<protein>
    <submittedName>
        <fullName evidence="2">Uncharacterized protein</fullName>
    </submittedName>
</protein>